<reference evidence="5" key="1">
    <citation type="submission" date="2014-09" db="EMBL/GenBank/DDBJ databases">
        <authorList>
            <person name="Magalhaes I.L.F."/>
            <person name="Oliveira U."/>
            <person name="Santos F.R."/>
            <person name="Vidigal T.H.D.A."/>
            <person name="Brescovit A.D."/>
            <person name="Santos A.J."/>
        </authorList>
    </citation>
    <scope>NUCLEOTIDE SEQUENCE</scope>
    <source>
        <tissue evidence="5">Shoot tissue taken approximately 20 cm above the soil surface</tissue>
    </source>
</reference>
<name>A0A0A8ZMX7_ARUDO</name>
<keyword evidence="3" id="KW-0862">Zinc</keyword>
<dbReference type="AlphaFoldDB" id="A0A0A8ZMX7"/>
<dbReference type="PANTHER" id="PTHR45931">
    <property type="entry name" value="SI:CH211-59O9.10"/>
    <property type="match status" value="1"/>
</dbReference>
<dbReference type="SMART" id="SM00184">
    <property type="entry name" value="RING"/>
    <property type="match status" value="1"/>
</dbReference>
<evidence type="ECO:0000256" key="2">
    <source>
        <dbReference type="ARBA" id="ARBA00022771"/>
    </source>
</evidence>
<reference evidence="5" key="2">
    <citation type="journal article" date="2015" name="Data Brief">
        <title>Shoot transcriptome of the giant reed, Arundo donax.</title>
        <authorList>
            <person name="Barrero R.A."/>
            <person name="Guerrero F.D."/>
            <person name="Moolhuijzen P."/>
            <person name="Goolsby J.A."/>
            <person name="Tidwell J."/>
            <person name="Bellgard S.E."/>
            <person name="Bellgard M.I."/>
        </authorList>
    </citation>
    <scope>NUCLEOTIDE SEQUENCE</scope>
    <source>
        <tissue evidence="5">Shoot tissue taken approximately 20 cm above the soil surface</tissue>
    </source>
</reference>
<protein>
    <recommendedName>
        <fullName evidence="4">RING-type domain-containing protein</fullName>
    </recommendedName>
</protein>
<feature type="domain" description="RING-type" evidence="4">
    <location>
        <begin position="108"/>
        <end position="149"/>
    </location>
</feature>
<dbReference type="SUPFAM" id="SSF57850">
    <property type="entry name" value="RING/U-box"/>
    <property type="match status" value="1"/>
</dbReference>
<organism evidence="5">
    <name type="scientific">Arundo donax</name>
    <name type="common">Giant reed</name>
    <name type="synonym">Donax arundinaceus</name>
    <dbReference type="NCBI Taxonomy" id="35708"/>
    <lineage>
        <taxon>Eukaryota</taxon>
        <taxon>Viridiplantae</taxon>
        <taxon>Streptophyta</taxon>
        <taxon>Embryophyta</taxon>
        <taxon>Tracheophyta</taxon>
        <taxon>Spermatophyta</taxon>
        <taxon>Magnoliopsida</taxon>
        <taxon>Liliopsida</taxon>
        <taxon>Poales</taxon>
        <taxon>Poaceae</taxon>
        <taxon>PACMAD clade</taxon>
        <taxon>Arundinoideae</taxon>
        <taxon>Arundineae</taxon>
        <taxon>Arundo</taxon>
    </lineage>
</organism>
<evidence type="ECO:0000256" key="3">
    <source>
        <dbReference type="ARBA" id="ARBA00022833"/>
    </source>
</evidence>
<dbReference type="InterPro" id="IPR013083">
    <property type="entry name" value="Znf_RING/FYVE/PHD"/>
</dbReference>
<evidence type="ECO:0000313" key="5">
    <source>
        <dbReference type="EMBL" id="JAD39048.1"/>
    </source>
</evidence>
<accession>A0A0A8ZMX7</accession>
<dbReference type="GO" id="GO:0006511">
    <property type="term" value="P:ubiquitin-dependent protein catabolic process"/>
    <property type="evidence" value="ECO:0007669"/>
    <property type="project" value="TreeGrafter"/>
</dbReference>
<keyword evidence="2" id="KW-0863">Zinc-finger</keyword>
<evidence type="ECO:0000259" key="4">
    <source>
        <dbReference type="PROSITE" id="PS50089"/>
    </source>
</evidence>
<dbReference type="InterPro" id="IPR001841">
    <property type="entry name" value="Znf_RING"/>
</dbReference>
<sequence>MDAAAWEPDTSDDEQEFRAVVVLDGRRYTVTRPPRRQLRRTETRDLPATRLPPIVDHVPRTLSAADVEFDDRSYVTVGNKRARVAASSKAILGLQEVSAGDARMQAECAVYLQDFDAEDKLRAMPCSHAFHQDCIFRWLRINRVCPLCRHELPTQQQEDEVACKKLRMPATEEA</sequence>
<dbReference type="PANTHER" id="PTHR45931:SF23">
    <property type="entry name" value="OS12G0134500 PROTEIN"/>
    <property type="match status" value="1"/>
</dbReference>
<dbReference type="Pfam" id="PF13639">
    <property type="entry name" value="zf-RING_2"/>
    <property type="match status" value="1"/>
</dbReference>
<dbReference type="PROSITE" id="PS50089">
    <property type="entry name" value="ZF_RING_2"/>
    <property type="match status" value="1"/>
</dbReference>
<dbReference type="EMBL" id="GBRH01258847">
    <property type="protein sequence ID" value="JAD39048.1"/>
    <property type="molecule type" value="Transcribed_RNA"/>
</dbReference>
<proteinExistence type="predicted"/>
<dbReference type="Gene3D" id="3.30.40.10">
    <property type="entry name" value="Zinc/RING finger domain, C3HC4 (zinc finger)"/>
    <property type="match status" value="1"/>
</dbReference>
<dbReference type="GO" id="GO:0005634">
    <property type="term" value="C:nucleus"/>
    <property type="evidence" value="ECO:0007669"/>
    <property type="project" value="TreeGrafter"/>
</dbReference>
<dbReference type="InterPro" id="IPR051834">
    <property type="entry name" value="RING_finger_E3_ligase"/>
</dbReference>
<keyword evidence="1" id="KW-0479">Metal-binding</keyword>
<dbReference type="GO" id="GO:0061630">
    <property type="term" value="F:ubiquitin protein ligase activity"/>
    <property type="evidence" value="ECO:0007669"/>
    <property type="project" value="TreeGrafter"/>
</dbReference>
<evidence type="ECO:0000256" key="1">
    <source>
        <dbReference type="ARBA" id="ARBA00022723"/>
    </source>
</evidence>
<dbReference type="GO" id="GO:0008270">
    <property type="term" value="F:zinc ion binding"/>
    <property type="evidence" value="ECO:0007669"/>
    <property type="project" value="UniProtKB-KW"/>
</dbReference>